<dbReference type="InterPro" id="IPR039422">
    <property type="entry name" value="MarR/SlyA-like"/>
</dbReference>
<sequence length="163" mass="18236">MAEIDRVAHIQAEWARERPDLDVSAVGVIGRLHRLAGHLTDELVAVYAEHGLTEGDFDVLATLRRAGAPYEWSAGELAERTMITTGGMTKRLDRLEQKGFVTRRASEADARGRVVALTAHGREVIDTAFADHMANERRLLDLLPAEDRERLEAVLTKWLAHFE</sequence>
<evidence type="ECO:0000259" key="1">
    <source>
        <dbReference type="PROSITE" id="PS50995"/>
    </source>
</evidence>
<dbReference type="PROSITE" id="PS50995">
    <property type="entry name" value="HTH_MARR_2"/>
    <property type="match status" value="1"/>
</dbReference>
<feature type="domain" description="HTH marR-type" evidence="1">
    <location>
        <begin position="25"/>
        <end position="160"/>
    </location>
</feature>
<gene>
    <name evidence="2" type="ORF">QSV35_19675</name>
</gene>
<dbReference type="PANTHER" id="PTHR33164:SF104">
    <property type="entry name" value="TRANSCRIPTIONAL REGULATORY PROTEIN"/>
    <property type="match status" value="1"/>
</dbReference>
<proteinExistence type="predicted"/>
<dbReference type="PRINTS" id="PR00598">
    <property type="entry name" value="HTHMARR"/>
</dbReference>
<dbReference type="RefSeq" id="WP_286290699.1">
    <property type="nucleotide sequence ID" value="NZ_JASXSZ010000010.1"/>
</dbReference>
<organism evidence="2 3">
    <name type="scientific">Microbacterium candidum</name>
    <dbReference type="NCBI Taxonomy" id="3041922"/>
    <lineage>
        <taxon>Bacteria</taxon>
        <taxon>Bacillati</taxon>
        <taxon>Actinomycetota</taxon>
        <taxon>Actinomycetes</taxon>
        <taxon>Micrococcales</taxon>
        <taxon>Microbacteriaceae</taxon>
        <taxon>Microbacterium</taxon>
    </lineage>
</organism>
<name>A0ABT7N4G4_9MICO</name>
<keyword evidence="3" id="KW-1185">Reference proteome</keyword>
<dbReference type="InterPro" id="IPR036390">
    <property type="entry name" value="WH_DNA-bd_sf"/>
</dbReference>
<dbReference type="Gene3D" id="1.10.10.10">
    <property type="entry name" value="Winged helix-like DNA-binding domain superfamily/Winged helix DNA-binding domain"/>
    <property type="match status" value="1"/>
</dbReference>
<dbReference type="Pfam" id="PF12802">
    <property type="entry name" value="MarR_2"/>
    <property type="match status" value="1"/>
</dbReference>
<comment type="caution">
    <text evidence="2">The sequence shown here is derived from an EMBL/GenBank/DDBJ whole genome shotgun (WGS) entry which is preliminary data.</text>
</comment>
<dbReference type="Proteomes" id="UP001235064">
    <property type="component" value="Unassembled WGS sequence"/>
</dbReference>
<protein>
    <submittedName>
        <fullName evidence="2">MarR family transcriptional regulator</fullName>
    </submittedName>
</protein>
<dbReference type="SMART" id="SM00347">
    <property type="entry name" value="HTH_MARR"/>
    <property type="match status" value="1"/>
</dbReference>
<reference evidence="2 3" key="1">
    <citation type="submission" date="2023-06" db="EMBL/GenBank/DDBJ databases">
        <title>Microbacterium sp. nov., isolated from a waste landfill.</title>
        <authorList>
            <person name="Wen W."/>
        </authorList>
    </citation>
    <scope>NUCLEOTIDE SEQUENCE [LARGE SCALE GENOMIC DNA]</scope>
    <source>
        <strain evidence="2 3">ASV49</strain>
    </source>
</reference>
<accession>A0ABT7N4G4</accession>
<dbReference type="EMBL" id="JASXSZ010000010">
    <property type="protein sequence ID" value="MDL9981556.1"/>
    <property type="molecule type" value="Genomic_DNA"/>
</dbReference>
<evidence type="ECO:0000313" key="2">
    <source>
        <dbReference type="EMBL" id="MDL9981556.1"/>
    </source>
</evidence>
<dbReference type="InterPro" id="IPR000835">
    <property type="entry name" value="HTH_MarR-typ"/>
</dbReference>
<dbReference type="InterPro" id="IPR036388">
    <property type="entry name" value="WH-like_DNA-bd_sf"/>
</dbReference>
<dbReference type="SUPFAM" id="SSF46785">
    <property type="entry name" value="Winged helix' DNA-binding domain"/>
    <property type="match status" value="1"/>
</dbReference>
<evidence type="ECO:0000313" key="3">
    <source>
        <dbReference type="Proteomes" id="UP001235064"/>
    </source>
</evidence>
<dbReference type="PANTHER" id="PTHR33164">
    <property type="entry name" value="TRANSCRIPTIONAL REGULATOR, MARR FAMILY"/>
    <property type="match status" value="1"/>
</dbReference>